<sequence>MAVIVPSQIAKVRENCDKQSVLLDFALSDYYDRHATTFIATTRDIDMSEARELFLAAVPSRVIGSARILDAGSGSGRDALAFLRLGHAVEAFDASPMMIAATQAHAGVPTRLVRFEDFAWEHPFEGIWACASLLHVAAADLPGVIDRLAAHLVPGGALYLSFKHGIGERLKDGRRFTDMTAESLAALLDGCRAFGEPEIWESGDCRPNRASEVWVNSVVKKT</sequence>
<evidence type="ECO:0000259" key="1">
    <source>
        <dbReference type="Pfam" id="PF13649"/>
    </source>
</evidence>
<dbReference type="EMBL" id="JABFBC010000002">
    <property type="protein sequence ID" value="NNU81377.1"/>
    <property type="molecule type" value="Genomic_DNA"/>
</dbReference>
<gene>
    <name evidence="2" type="ORF">HMH01_13115</name>
</gene>
<feature type="domain" description="Methyltransferase" evidence="1">
    <location>
        <begin position="68"/>
        <end position="156"/>
    </location>
</feature>
<dbReference type="GO" id="GO:0032259">
    <property type="term" value="P:methylation"/>
    <property type="evidence" value="ECO:0007669"/>
    <property type="project" value="UniProtKB-KW"/>
</dbReference>
<organism evidence="2 3">
    <name type="scientific">Halovulum dunhuangense</name>
    <dbReference type="NCBI Taxonomy" id="1505036"/>
    <lineage>
        <taxon>Bacteria</taxon>
        <taxon>Pseudomonadati</taxon>
        <taxon>Pseudomonadota</taxon>
        <taxon>Alphaproteobacteria</taxon>
        <taxon>Rhodobacterales</taxon>
        <taxon>Paracoccaceae</taxon>
        <taxon>Halovulum</taxon>
    </lineage>
</organism>
<keyword evidence="2" id="KW-0808">Transferase</keyword>
<dbReference type="SUPFAM" id="SSF53335">
    <property type="entry name" value="S-adenosyl-L-methionine-dependent methyltransferases"/>
    <property type="match status" value="1"/>
</dbReference>
<name>A0A849L5I0_9RHOB</name>
<dbReference type="Proteomes" id="UP000572377">
    <property type="component" value="Unassembled WGS sequence"/>
</dbReference>
<protein>
    <submittedName>
        <fullName evidence="2">Class I SAM-dependent methyltransferase</fullName>
    </submittedName>
</protein>
<proteinExistence type="predicted"/>
<evidence type="ECO:0000313" key="3">
    <source>
        <dbReference type="Proteomes" id="UP000572377"/>
    </source>
</evidence>
<dbReference type="CDD" id="cd02440">
    <property type="entry name" value="AdoMet_MTases"/>
    <property type="match status" value="1"/>
</dbReference>
<reference evidence="2 3" key="1">
    <citation type="submission" date="2020-05" db="EMBL/GenBank/DDBJ databases">
        <title>Gimesia benthica sp. nov., a novel planctomycete isolated from a deep-sea water sample of the Northwest Indian Ocean.</title>
        <authorList>
            <person name="Wang J."/>
            <person name="Ruan C."/>
            <person name="Song L."/>
            <person name="Zhu Y."/>
            <person name="Li A."/>
            <person name="Zheng X."/>
            <person name="Wang L."/>
            <person name="Lu Z."/>
            <person name="Huang Y."/>
            <person name="Du W."/>
            <person name="Zhou Y."/>
            <person name="Huang L."/>
            <person name="Dai X."/>
        </authorList>
    </citation>
    <scope>NUCLEOTIDE SEQUENCE [LARGE SCALE GENOMIC DNA]</scope>
    <source>
        <strain evidence="2 3">YYQ-30</strain>
    </source>
</reference>
<dbReference type="Pfam" id="PF13649">
    <property type="entry name" value="Methyltransf_25"/>
    <property type="match status" value="1"/>
</dbReference>
<dbReference type="PANTHER" id="PTHR43464:SF94">
    <property type="entry name" value="MALONYL-[ACYL-CARRIER PROTEIN] O-METHYLTRANSFERASE"/>
    <property type="match status" value="1"/>
</dbReference>
<dbReference type="PANTHER" id="PTHR43464">
    <property type="entry name" value="METHYLTRANSFERASE"/>
    <property type="match status" value="1"/>
</dbReference>
<dbReference type="Gene3D" id="3.40.50.150">
    <property type="entry name" value="Vaccinia Virus protein VP39"/>
    <property type="match status" value="1"/>
</dbReference>
<keyword evidence="3" id="KW-1185">Reference proteome</keyword>
<evidence type="ECO:0000313" key="2">
    <source>
        <dbReference type="EMBL" id="NNU81377.1"/>
    </source>
</evidence>
<dbReference type="AlphaFoldDB" id="A0A849L5I0"/>
<accession>A0A849L5I0</accession>
<dbReference type="InterPro" id="IPR029063">
    <property type="entry name" value="SAM-dependent_MTases_sf"/>
</dbReference>
<dbReference type="GO" id="GO:0008168">
    <property type="term" value="F:methyltransferase activity"/>
    <property type="evidence" value="ECO:0007669"/>
    <property type="project" value="UniProtKB-KW"/>
</dbReference>
<dbReference type="InterPro" id="IPR041698">
    <property type="entry name" value="Methyltransf_25"/>
</dbReference>
<keyword evidence="2" id="KW-0489">Methyltransferase</keyword>
<comment type="caution">
    <text evidence="2">The sequence shown here is derived from an EMBL/GenBank/DDBJ whole genome shotgun (WGS) entry which is preliminary data.</text>
</comment>